<proteinExistence type="predicted"/>
<evidence type="ECO:0000313" key="2">
    <source>
        <dbReference type="Proteomes" id="UP001589733"/>
    </source>
</evidence>
<reference evidence="1 2" key="1">
    <citation type="submission" date="2024-09" db="EMBL/GenBank/DDBJ databases">
        <authorList>
            <person name="Sun Q."/>
            <person name="Mori K."/>
        </authorList>
    </citation>
    <scope>NUCLEOTIDE SEQUENCE [LARGE SCALE GENOMIC DNA]</scope>
    <source>
        <strain evidence="1 2">JCM 13503</strain>
    </source>
</reference>
<dbReference type="PANTHER" id="PTHR13017">
    <property type="entry name" value="5-FORMYLTETRAHYDROFOLATE CYCLO-LIGASE-RELATED"/>
    <property type="match status" value="1"/>
</dbReference>
<evidence type="ECO:0000313" key="1">
    <source>
        <dbReference type="EMBL" id="MFB9990705.1"/>
    </source>
</evidence>
<dbReference type="PANTHER" id="PTHR13017:SF0">
    <property type="entry name" value="METHENYLTETRAHYDROFOLATE SYNTHASE DOMAIN-CONTAINING PROTEIN"/>
    <property type="match status" value="1"/>
</dbReference>
<dbReference type="InterPro" id="IPR002698">
    <property type="entry name" value="FTHF_cligase"/>
</dbReference>
<comment type="caution">
    <text evidence="1">The sequence shown here is derived from an EMBL/GenBank/DDBJ whole genome shotgun (WGS) entry which is preliminary data.</text>
</comment>
<sequence>MTSPLLPTTAGAHRTNVWDALERARLCAYPLPPHGHHPNFTGAREAAKHLLKHPQVAPLHTLIVGADRVLLPLRKLALESGLTLYVPNVKKDGWYWRLSGGAGSATAGANLSQMAANGEPKLKPEGAQAAVLACVAADRKGGRLGKGFGWSARGLHLDLPEFTLAHGLMLCGQLPCPADSHAALIGTPKGVIQTAPSSAQGEDRLD</sequence>
<dbReference type="SUPFAM" id="SSF100950">
    <property type="entry name" value="NagB/RpiA/CoA transferase-like"/>
    <property type="match status" value="1"/>
</dbReference>
<dbReference type="RefSeq" id="WP_380004890.1">
    <property type="nucleotide sequence ID" value="NZ_JBHLYR010000008.1"/>
</dbReference>
<keyword evidence="2" id="KW-1185">Reference proteome</keyword>
<dbReference type="Proteomes" id="UP001589733">
    <property type="component" value="Unassembled WGS sequence"/>
</dbReference>
<accession>A0ABV6AT71</accession>
<dbReference type="InterPro" id="IPR037171">
    <property type="entry name" value="NagB/RpiA_transferase-like"/>
</dbReference>
<dbReference type="Gene3D" id="3.40.50.10420">
    <property type="entry name" value="NagB/RpiA/CoA transferase-like"/>
    <property type="match status" value="1"/>
</dbReference>
<gene>
    <name evidence="1" type="ORF">ACFFLM_01705</name>
</gene>
<dbReference type="Pfam" id="PF01812">
    <property type="entry name" value="5-FTHF_cyc-lig"/>
    <property type="match status" value="1"/>
</dbReference>
<dbReference type="InterPro" id="IPR024185">
    <property type="entry name" value="FTHF_cligase-like_sf"/>
</dbReference>
<protein>
    <submittedName>
        <fullName evidence="1">5-formyltetrahydrofolate cyclo-ligase</fullName>
    </submittedName>
</protein>
<name>A0ABV6AT71_9DEIO</name>
<organism evidence="1 2">
    <name type="scientific">Deinococcus oregonensis</name>
    <dbReference type="NCBI Taxonomy" id="1805970"/>
    <lineage>
        <taxon>Bacteria</taxon>
        <taxon>Thermotogati</taxon>
        <taxon>Deinococcota</taxon>
        <taxon>Deinococci</taxon>
        <taxon>Deinococcales</taxon>
        <taxon>Deinococcaceae</taxon>
        <taxon>Deinococcus</taxon>
    </lineage>
</organism>
<dbReference type="EMBL" id="JBHLYR010000008">
    <property type="protein sequence ID" value="MFB9990705.1"/>
    <property type="molecule type" value="Genomic_DNA"/>
</dbReference>